<dbReference type="EMBL" id="JBBHLL010000010">
    <property type="protein sequence ID" value="KAK7832413.1"/>
    <property type="molecule type" value="Genomic_DNA"/>
</dbReference>
<sequence length="222" mass="25195">VSSPIPLTCYENEGLENICFESTRYLRTVVAQGKCGRCLSKYQSVITNTGRNILFLIFQYFAPKCYLLKCIQFQTTILSEKKMPRFTVLMECLHSSVARNNMLSLLKSWFIEKASDDLRTVDSGILYELNKKVAWVFSSTGRDKQIPMIEPVLKPQTTRGHPGDNGRRASIWHKGGYLCLCLSNMILNSLSNLTLCPSNYSSIAEWELDNGKKTGHVCFSRN</sequence>
<evidence type="ECO:0000313" key="1">
    <source>
        <dbReference type="EMBL" id="KAK7832413.1"/>
    </source>
</evidence>
<name>A0AAW0JZQ7_MYOGA</name>
<proteinExistence type="predicted"/>
<comment type="caution">
    <text evidence="1">The sequence shown here is derived from an EMBL/GenBank/DDBJ whole genome shotgun (WGS) entry which is preliminary data.</text>
</comment>
<gene>
    <name evidence="1" type="ORF">U0070_011861</name>
</gene>
<dbReference type="AlphaFoldDB" id="A0AAW0JZQ7"/>
<dbReference type="Proteomes" id="UP001488838">
    <property type="component" value="Unassembled WGS sequence"/>
</dbReference>
<feature type="non-terminal residue" evidence="1">
    <location>
        <position position="222"/>
    </location>
</feature>
<feature type="non-terminal residue" evidence="1">
    <location>
        <position position="1"/>
    </location>
</feature>
<protein>
    <submittedName>
        <fullName evidence="1">Uncharacterized protein</fullName>
    </submittedName>
</protein>
<accession>A0AAW0JZQ7</accession>
<keyword evidence="2" id="KW-1185">Reference proteome</keyword>
<organism evidence="1 2">
    <name type="scientific">Myodes glareolus</name>
    <name type="common">Bank vole</name>
    <name type="synonym">Clethrionomys glareolus</name>
    <dbReference type="NCBI Taxonomy" id="447135"/>
    <lineage>
        <taxon>Eukaryota</taxon>
        <taxon>Metazoa</taxon>
        <taxon>Chordata</taxon>
        <taxon>Craniata</taxon>
        <taxon>Vertebrata</taxon>
        <taxon>Euteleostomi</taxon>
        <taxon>Mammalia</taxon>
        <taxon>Eutheria</taxon>
        <taxon>Euarchontoglires</taxon>
        <taxon>Glires</taxon>
        <taxon>Rodentia</taxon>
        <taxon>Myomorpha</taxon>
        <taxon>Muroidea</taxon>
        <taxon>Cricetidae</taxon>
        <taxon>Arvicolinae</taxon>
        <taxon>Myodes</taxon>
    </lineage>
</organism>
<evidence type="ECO:0000313" key="2">
    <source>
        <dbReference type="Proteomes" id="UP001488838"/>
    </source>
</evidence>
<reference evidence="1 2" key="1">
    <citation type="journal article" date="2023" name="bioRxiv">
        <title>Conserved and derived expression patterns and positive selection on dental genes reveal complex evolutionary context of ever-growing rodent molars.</title>
        <authorList>
            <person name="Calamari Z.T."/>
            <person name="Song A."/>
            <person name="Cohen E."/>
            <person name="Akter M."/>
            <person name="Roy R.D."/>
            <person name="Hallikas O."/>
            <person name="Christensen M.M."/>
            <person name="Li P."/>
            <person name="Marangoni P."/>
            <person name="Jernvall J."/>
            <person name="Klein O.D."/>
        </authorList>
    </citation>
    <scope>NUCLEOTIDE SEQUENCE [LARGE SCALE GENOMIC DNA]</scope>
    <source>
        <strain evidence="1">V071</strain>
    </source>
</reference>